<protein>
    <recommendedName>
        <fullName evidence="4">Lipoprotein</fullName>
    </recommendedName>
</protein>
<dbReference type="PROSITE" id="PS51257">
    <property type="entry name" value="PROKAR_LIPOPROTEIN"/>
    <property type="match status" value="1"/>
</dbReference>
<evidence type="ECO:0000313" key="2">
    <source>
        <dbReference type="EMBL" id="SFG93731.1"/>
    </source>
</evidence>
<dbReference type="Proteomes" id="UP000181942">
    <property type="component" value="Unassembled WGS sequence"/>
</dbReference>
<evidence type="ECO:0008006" key="4">
    <source>
        <dbReference type="Google" id="ProtNLM"/>
    </source>
</evidence>
<sequence length="202" mass="21055">MVRGAQASAAAVLAVMLLGACSSGRVPEPGTSSGQRPEARGPTRSRQPASAPVPSRSVWCRSGEALGRLASRPPSDKTDVVVGPLRWSGLKSWQDGRRTDFGGRTGGGWHYKIGAEIERGSVVTVSVAPEARHRAGLGYGQKEGFTPAAEVTFSACTDSDTVYVGGFFVAGDGRFCLPLDVRVGKAAPRRIVIPVFSGGCPT</sequence>
<name>A0A1I2W2G9_9ACTN</name>
<organism evidence="2 3">
    <name type="scientific">Streptomyces mirabilis</name>
    <dbReference type="NCBI Taxonomy" id="68239"/>
    <lineage>
        <taxon>Bacteria</taxon>
        <taxon>Bacillati</taxon>
        <taxon>Actinomycetota</taxon>
        <taxon>Actinomycetes</taxon>
        <taxon>Kitasatosporales</taxon>
        <taxon>Streptomycetaceae</taxon>
        <taxon>Streptomyces</taxon>
    </lineage>
</organism>
<evidence type="ECO:0000313" key="3">
    <source>
        <dbReference type="Proteomes" id="UP000181942"/>
    </source>
</evidence>
<feature type="region of interest" description="Disordered" evidence="1">
    <location>
        <begin position="24"/>
        <end position="57"/>
    </location>
</feature>
<proteinExistence type="predicted"/>
<evidence type="ECO:0000256" key="1">
    <source>
        <dbReference type="SAM" id="MobiDB-lite"/>
    </source>
</evidence>
<gene>
    <name evidence="2" type="ORF">SAMN02787118_1343</name>
</gene>
<accession>A0A1I2W2G9</accession>
<dbReference type="AlphaFoldDB" id="A0A1I2W2G9"/>
<reference evidence="2 3" key="1">
    <citation type="submission" date="2016-10" db="EMBL/GenBank/DDBJ databases">
        <authorList>
            <person name="de Groot N.N."/>
        </authorList>
    </citation>
    <scope>NUCLEOTIDE SEQUENCE [LARGE SCALE GENOMIC DNA]</scope>
    <source>
        <strain evidence="2 3">OK461</strain>
    </source>
</reference>
<dbReference type="EMBL" id="FONR01000034">
    <property type="protein sequence ID" value="SFG93731.1"/>
    <property type="molecule type" value="Genomic_DNA"/>
</dbReference>